<name>A0A445BI21_ARAHY</name>
<keyword evidence="3" id="KW-0443">Lipid metabolism</keyword>
<evidence type="ECO:0000313" key="6">
    <source>
        <dbReference type="EMBL" id="RYR38319.1"/>
    </source>
</evidence>
<dbReference type="AlphaFoldDB" id="A0A445BI21"/>
<keyword evidence="5" id="KW-0732">Signal</keyword>
<keyword evidence="7" id="KW-1185">Reference proteome</keyword>
<dbReference type="PANTHER" id="PTHR45648">
    <property type="entry name" value="GDSL LIPASE/ACYLHYDROLASE FAMILY PROTEIN (AFU_ORTHOLOGUE AFUA_4G14700)"/>
    <property type="match status" value="1"/>
</dbReference>
<keyword evidence="2" id="KW-0378">Hydrolase</keyword>
<feature type="transmembrane region" description="Helical" evidence="4">
    <location>
        <begin position="379"/>
        <end position="402"/>
    </location>
</feature>
<evidence type="ECO:0000256" key="3">
    <source>
        <dbReference type="ARBA" id="ARBA00022963"/>
    </source>
</evidence>
<reference evidence="6 7" key="1">
    <citation type="submission" date="2019-01" db="EMBL/GenBank/DDBJ databases">
        <title>Sequencing of cultivated peanut Arachis hypogaea provides insights into genome evolution and oil improvement.</title>
        <authorList>
            <person name="Chen X."/>
        </authorList>
    </citation>
    <scope>NUCLEOTIDE SEQUENCE [LARGE SCALE GENOMIC DNA]</scope>
    <source>
        <strain evidence="7">cv. Fuhuasheng</strain>
        <tissue evidence="6">Leaves</tissue>
    </source>
</reference>
<protein>
    <recommendedName>
        <fullName evidence="8">GDSL esterase/lipase</fullName>
    </recommendedName>
</protein>
<dbReference type="GO" id="GO:0016042">
    <property type="term" value="P:lipid catabolic process"/>
    <property type="evidence" value="ECO:0007669"/>
    <property type="project" value="UniProtKB-KW"/>
</dbReference>
<evidence type="ECO:0000256" key="1">
    <source>
        <dbReference type="ARBA" id="ARBA00008668"/>
    </source>
</evidence>
<evidence type="ECO:0000256" key="2">
    <source>
        <dbReference type="ARBA" id="ARBA00022801"/>
    </source>
</evidence>
<gene>
    <name evidence="6" type="ORF">Ahy_A09g043334</name>
</gene>
<sequence length="404" mass="45573">MHTTFLYCFLIFIVNYYYYCCEAEVDNLLSIAHGLYAQYVFGDSTVDCGSGTESIAPPYGVDSDGFSGRYTNGRTVADEIAMFLNLTSTLPYWVVDFKQYAFNPAGYGYASGPAGILPTTGSNSNYTISMTRQIELFAHAVKEHLPHRFGNSTHRISHHLANSIFAISIGARDFLDNFVYGAASKHNHEASQSIRDEFSNLLMTQLRTYIQDLYELGARYMIVFEIGPVGCYPVVRQKLGESEECSEELNSMIAVFNGKLYYELVALASKLPGTRFIIAKTFRVIYDMAENPFKYDLTNARDPCCEVNETGIYCVSFAEPCPRRDQYLFWDDIHLVGKANKLIASKCVTDSSVCLPITFEDLDGQLRIIVLSGQPEKIYLNNVLCLFLLFVHLILVTNLLYFPY</sequence>
<dbReference type="PANTHER" id="PTHR45648:SF5">
    <property type="entry name" value="OS04G0577300 PROTEIN"/>
    <property type="match status" value="1"/>
</dbReference>
<dbReference type="InterPro" id="IPR036514">
    <property type="entry name" value="SGNH_hydro_sf"/>
</dbReference>
<dbReference type="SMR" id="A0A445BI21"/>
<dbReference type="InterPro" id="IPR001087">
    <property type="entry name" value="GDSL"/>
</dbReference>
<proteinExistence type="inferred from homology"/>
<dbReference type="GO" id="GO:0016788">
    <property type="term" value="F:hydrolase activity, acting on ester bonds"/>
    <property type="evidence" value="ECO:0007669"/>
    <property type="project" value="InterPro"/>
</dbReference>
<dbReference type="InterPro" id="IPR051058">
    <property type="entry name" value="GDSL_Est/Lipase"/>
</dbReference>
<evidence type="ECO:0008006" key="8">
    <source>
        <dbReference type="Google" id="ProtNLM"/>
    </source>
</evidence>
<keyword evidence="4" id="KW-0812">Transmembrane</keyword>
<comment type="similarity">
    <text evidence="1">Belongs to the 'GDSL' lipolytic enzyme family.</text>
</comment>
<keyword evidence="3" id="KW-0442">Lipid degradation</keyword>
<organism evidence="6 7">
    <name type="scientific">Arachis hypogaea</name>
    <name type="common">Peanut</name>
    <dbReference type="NCBI Taxonomy" id="3818"/>
    <lineage>
        <taxon>Eukaryota</taxon>
        <taxon>Viridiplantae</taxon>
        <taxon>Streptophyta</taxon>
        <taxon>Embryophyta</taxon>
        <taxon>Tracheophyta</taxon>
        <taxon>Spermatophyta</taxon>
        <taxon>Magnoliopsida</taxon>
        <taxon>eudicotyledons</taxon>
        <taxon>Gunneridae</taxon>
        <taxon>Pentapetalae</taxon>
        <taxon>rosids</taxon>
        <taxon>fabids</taxon>
        <taxon>Fabales</taxon>
        <taxon>Fabaceae</taxon>
        <taxon>Papilionoideae</taxon>
        <taxon>50 kb inversion clade</taxon>
        <taxon>dalbergioids sensu lato</taxon>
        <taxon>Dalbergieae</taxon>
        <taxon>Pterocarpus clade</taxon>
        <taxon>Arachis</taxon>
    </lineage>
</organism>
<feature type="signal peptide" evidence="5">
    <location>
        <begin position="1"/>
        <end position="23"/>
    </location>
</feature>
<dbReference type="EMBL" id="SDMP01000009">
    <property type="protein sequence ID" value="RYR38319.1"/>
    <property type="molecule type" value="Genomic_DNA"/>
</dbReference>
<accession>A0A445BI21</accession>
<dbReference type="Gramene" id="arahy.Tifrunner.gnm2.ann2.Ah09g283800.1">
    <property type="protein sequence ID" value="arahy.Tifrunner.gnm2.ann2.Ah09g283800.1-CDS"/>
    <property type="gene ID" value="arahy.Tifrunner.gnm2.ann2.Ah09g283800"/>
</dbReference>
<dbReference type="Gene3D" id="3.40.50.1110">
    <property type="entry name" value="SGNH hydrolase"/>
    <property type="match status" value="1"/>
</dbReference>
<keyword evidence="4" id="KW-1133">Transmembrane helix</keyword>
<evidence type="ECO:0000313" key="7">
    <source>
        <dbReference type="Proteomes" id="UP000289738"/>
    </source>
</evidence>
<keyword evidence="4" id="KW-0472">Membrane</keyword>
<evidence type="ECO:0000256" key="5">
    <source>
        <dbReference type="SAM" id="SignalP"/>
    </source>
</evidence>
<comment type="caution">
    <text evidence="6">The sequence shown here is derived from an EMBL/GenBank/DDBJ whole genome shotgun (WGS) entry which is preliminary data.</text>
</comment>
<dbReference type="STRING" id="3818.A0A445BI21"/>
<dbReference type="Pfam" id="PF00657">
    <property type="entry name" value="Lipase_GDSL"/>
    <property type="match status" value="1"/>
</dbReference>
<feature type="chain" id="PRO_5019288555" description="GDSL esterase/lipase" evidence="5">
    <location>
        <begin position="24"/>
        <end position="404"/>
    </location>
</feature>
<dbReference type="Proteomes" id="UP000289738">
    <property type="component" value="Chromosome A09"/>
</dbReference>
<evidence type="ECO:0000256" key="4">
    <source>
        <dbReference type="SAM" id="Phobius"/>
    </source>
</evidence>